<keyword evidence="1" id="KW-0812">Transmembrane</keyword>
<feature type="transmembrane region" description="Helical" evidence="1">
    <location>
        <begin position="46"/>
        <end position="63"/>
    </location>
</feature>
<dbReference type="HOGENOM" id="CLU_607833_0_0_14"/>
<feature type="transmembrane region" description="Helical" evidence="1">
    <location>
        <begin position="222"/>
        <end position="246"/>
    </location>
</feature>
<gene>
    <name evidence="2" type="ORF">BN85314310</name>
</gene>
<dbReference type="KEGG" id="abra:BN85314310"/>
<evidence type="ECO:0000313" key="2">
    <source>
        <dbReference type="EMBL" id="CCV66452.1"/>
    </source>
</evidence>
<reference evidence="2 3" key="1">
    <citation type="journal article" date="2013" name="J. Mol. Microbiol. Biotechnol.">
        <title>Analysis of the Complete Genomes of Acholeplasma brassicae , A. palmae and A. laidlawii and Their Comparison to the Obligate Parasites from ' Candidatus Phytoplasma'.</title>
        <authorList>
            <person name="Kube M."/>
            <person name="Siewert C."/>
            <person name="Migdoll A.M."/>
            <person name="Duduk B."/>
            <person name="Holz S."/>
            <person name="Rabus R."/>
            <person name="Seemuller E."/>
            <person name="Mitrovic J."/>
            <person name="Muller I."/>
            <person name="Buttner C."/>
            <person name="Reinhardt R."/>
        </authorList>
    </citation>
    <scope>NUCLEOTIDE SEQUENCE [LARGE SCALE GENOMIC DNA]</scope>
    <source>
        <strain evidence="3">0502</strain>
    </source>
</reference>
<accession>U4KPR6</accession>
<evidence type="ECO:0000256" key="1">
    <source>
        <dbReference type="SAM" id="Phobius"/>
    </source>
</evidence>
<sequence length="449" mass="51954">MENKRTEVVKKAYSLAVILSLAYLFVLFIVRFLVLGFDINAIRVELTMSIFLVLSLVVFYSQIGGKKPIIYGLSVFFSGYAIGLFYFFRDRYLGTFYDHSLLMLSSIYLSTLIIYLRKNDEFIFDEPYSNQLMVRRLIYMAVIGVFVHIISFLCYYAHYNLSGANVTLINFIKSTQNGPLIKYTIALLVYFTLYGMLYVLYESFSKKDRSEKALCYIERGVFYFYVVGFVISLISLILGGITSYLIGAKQVNYQMISEIYYLRNLIQINSIPQSFIALLMTLSVVKMMKDIRVRESYQTLVISYAIIGVIIFLSNHLIDVYKEIRFTEGLPTVELLMRFSNFQRIVSGLLQTGSHFFLILLLVILSRHHRYMEKQIIVYAILLLGSLLFTRILNFVFSNHFQLSQWGNVVLHGYLIVVAGVALGILYNFMHIKVYNESSYIKEESEGLV</sequence>
<dbReference type="AlphaFoldDB" id="U4KPR6"/>
<dbReference type="EMBL" id="FO681348">
    <property type="protein sequence ID" value="CCV66452.1"/>
    <property type="molecule type" value="Genomic_DNA"/>
</dbReference>
<keyword evidence="3" id="KW-1185">Reference proteome</keyword>
<feature type="transmembrane region" description="Helical" evidence="1">
    <location>
        <begin position="137"/>
        <end position="158"/>
    </location>
</feature>
<feature type="transmembrane region" description="Helical" evidence="1">
    <location>
        <begin position="180"/>
        <end position="201"/>
    </location>
</feature>
<feature type="transmembrane region" description="Helical" evidence="1">
    <location>
        <begin position="409"/>
        <end position="429"/>
    </location>
</feature>
<feature type="transmembrane region" description="Helical" evidence="1">
    <location>
        <begin position="377"/>
        <end position="397"/>
    </location>
</feature>
<name>U4KPR6_9MOLU</name>
<dbReference type="RefSeq" id="WP_030005312.1">
    <property type="nucleotide sequence ID" value="NC_022549.1"/>
</dbReference>
<feature type="transmembrane region" description="Helical" evidence="1">
    <location>
        <begin position="345"/>
        <end position="365"/>
    </location>
</feature>
<feature type="transmembrane region" description="Helical" evidence="1">
    <location>
        <begin position="297"/>
        <end position="318"/>
    </location>
</feature>
<feature type="transmembrane region" description="Helical" evidence="1">
    <location>
        <begin position="12"/>
        <end position="34"/>
    </location>
</feature>
<feature type="transmembrane region" description="Helical" evidence="1">
    <location>
        <begin position="100"/>
        <end position="116"/>
    </location>
</feature>
<evidence type="ECO:0000313" key="3">
    <source>
        <dbReference type="Proteomes" id="UP000032737"/>
    </source>
</evidence>
<feature type="transmembrane region" description="Helical" evidence="1">
    <location>
        <begin position="70"/>
        <end position="88"/>
    </location>
</feature>
<dbReference type="Proteomes" id="UP000032737">
    <property type="component" value="Chromosome"/>
</dbReference>
<keyword evidence="1" id="KW-0472">Membrane</keyword>
<dbReference type="STRING" id="61635.BN85314310"/>
<protein>
    <submittedName>
        <fullName evidence="2">Uncharacterized protein</fullName>
    </submittedName>
</protein>
<proteinExistence type="predicted"/>
<organism evidence="2 3">
    <name type="scientific">Acholeplasma brassicae</name>
    <dbReference type="NCBI Taxonomy" id="61635"/>
    <lineage>
        <taxon>Bacteria</taxon>
        <taxon>Bacillati</taxon>
        <taxon>Mycoplasmatota</taxon>
        <taxon>Mollicutes</taxon>
        <taxon>Acholeplasmatales</taxon>
        <taxon>Acholeplasmataceae</taxon>
        <taxon>Acholeplasma</taxon>
    </lineage>
</organism>
<feature type="transmembrane region" description="Helical" evidence="1">
    <location>
        <begin position="266"/>
        <end position="285"/>
    </location>
</feature>
<keyword evidence="1" id="KW-1133">Transmembrane helix</keyword>